<sequence length="254" mass="29669">MKAFIGLLRKDYSISRFWFFGWLALLIFFYIVGVSFAAYYHIMEFSIMVVFMEGLSQLIFMPLILLSMLMIEGRTQLWLYTVQSGWKLLLSKLTVAFSYTVLSLLLVDFLGVISLAWQSDDILFLPWKESIFFNVAVISSAIYFSCWVFFYWTVYYGLGKSPLLKRFRWIILVLIFALYQVIASLALTLDWFREFTNLWTVKVKGHFFIEVGPENFTTGSDFIHLPVIPFLLYAILAAVIFLAASWILERKVEV</sequence>
<feature type="transmembrane region" description="Helical" evidence="1">
    <location>
        <begin position="230"/>
        <end position="248"/>
    </location>
</feature>
<dbReference type="EMBL" id="VTEH01000002">
    <property type="protein sequence ID" value="TYR76784.1"/>
    <property type="molecule type" value="Genomic_DNA"/>
</dbReference>
<feature type="transmembrane region" description="Helical" evidence="1">
    <location>
        <begin position="131"/>
        <end position="157"/>
    </location>
</feature>
<reference evidence="2 3" key="1">
    <citation type="submission" date="2019-08" db="EMBL/GenBank/DDBJ databases">
        <title>Bacillus genomes from the desert of Cuatro Cienegas, Coahuila.</title>
        <authorList>
            <person name="Olmedo-Alvarez G."/>
        </authorList>
    </citation>
    <scope>NUCLEOTIDE SEQUENCE [LARGE SCALE GENOMIC DNA]</scope>
    <source>
        <strain evidence="2 3">CH40_1T</strain>
    </source>
</reference>
<feature type="transmembrane region" description="Helical" evidence="1">
    <location>
        <begin position="54"/>
        <end position="72"/>
    </location>
</feature>
<keyword evidence="1" id="KW-0472">Membrane</keyword>
<evidence type="ECO:0000313" key="2">
    <source>
        <dbReference type="EMBL" id="TYR76784.1"/>
    </source>
</evidence>
<feature type="transmembrane region" description="Helical" evidence="1">
    <location>
        <begin position="20"/>
        <end position="42"/>
    </location>
</feature>
<comment type="caution">
    <text evidence="2">The sequence shown here is derived from an EMBL/GenBank/DDBJ whole genome shotgun (WGS) entry which is preliminary data.</text>
</comment>
<evidence type="ECO:0000256" key="1">
    <source>
        <dbReference type="SAM" id="Phobius"/>
    </source>
</evidence>
<feature type="transmembrane region" description="Helical" evidence="1">
    <location>
        <begin position="169"/>
        <end position="189"/>
    </location>
</feature>
<proteinExistence type="predicted"/>
<organism evidence="2 3">
    <name type="scientific">Rossellomorea vietnamensis</name>
    <dbReference type="NCBI Taxonomy" id="218284"/>
    <lineage>
        <taxon>Bacteria</taxon>
        <taxon>Bacillati</taxon>
        <taxon>Bacillota</taxon>
        <taxon>Bacilli</taxon>
        <taxon>Bacillales</taxon>
        <taxon>Bacillaceae</taxon>
        <taxon>Rossellomorea</taxon>
    </lineage>
</organism>
<protein>
    <submittedName>
        <fullName evidence="2">Uncharacterized protein</fullName>
    </submittedName>
</protein>
<evidence type="ECO:0000313" key="3">
    <source>
        <dbReference type="Proteomes" id="UP000323317"/>
    </source>
</evidence>
<dbReference type="AlphaFoldDB" id="A0A5D4KHN8"/>
<name>A0A5D4KHN8_9BACI</name>
<dbReference type="Proteomes" id="UP000323317">
    <property type="component" value="Unassembled WGS sequence"/>
</dbReference>
<keyword evidence="1" id="KW-0812">Transmembrane</keyword>
<keyword evidence="1" id="KW-1133">Transmembrane helix</keyword>
<feature type="transmembrane region" description="Helical" evidence="1">
    <location>
        <begin position="93"/>
        <end position="119"/>
    </location>
</feature>
<dbReference type="RefSeq" id="WP_148945501.1">
    <property type="nucleotide sequence ID" value="NZ_VTEH01000002.1"/>
</dbReference>
<accession>A0A5D4KHN8</accession>
<gene>
    <name evidence="2" type="ORF">FZC79_03540</name>
</gene>